<feature type="compositionally biased region" description="Low complexity" evidence="2">
    <location>
        <begin position="421"/>
        <end position="430"/>
    </location>
</feature>
<name>A0A226DAT5_FOLCA</name>
<gene>
    <name evidence="3" type="ORF">Fcan01_23552</name>
</gene>
<dbReference type="PANTHER" id="PTHR15976:SF16">
    <property type="entry name" value="ASTEROID DOMAIN-CONTAINING PROTEIN"/>
    <property type="match status" value="1"/>
</dbReference>
<dbReference type="PANTHER" id="PTHR15976">
    <property type="entry name" value="CONSTITUTIVE COACTIVATOR OF PEROXISOME PROLIFERATOR-ACTIVATED RECEPTOR GAMMA"/>
    <property type="match status" value="1"/>
</dbReference>
<keyword evidence="4" id="KW-1185">Reference proteome</keyword>
<dbReference type="EMBL" id="LNIX01000028">
    <property type="protein sequence ID" value="OXA41837.1"/>
    <property type="molecule type" value="Genomic_DNA"/>
</dbReference>
<protein>
    <submittedName>
        <fullName evidence="3">Constitutive coactivator of PPAR-gamma-like protein 1</fullName>
    </submittedName>
</protein>
<comment type="similarity">
    <text evidence="1">Belongs to the constitutive coactivator of PPAR-gamma family.</text>
</comment>
<dbReference type="Gene3D" id="3.40.50.1010">
    <property type="entry name" value="5'-nuclease"/>
    <property type="match status" value="1"/>
</dbReference>
<feature type="region of interest" description="Disordered" evidence="2">
    <location>
        <begin position="324"/>
        <end position="430"/>
    </location>
</feature>
<dbReference type="OrthoDB" id="10061469at2759"/>
<evidence type="ECO:0000256" key="1">
    <source>
        <dbReference type="ARBA" id="ARBA00009495"/>
    </source>
</evidence>
<dbReference type="STRING" id="158441.A0A226DAT5"/>
<accession>A0A226DAT5</accession>
<dbReference type="InterPro" id="IPR029060">
    <property type="entry name" value="PIN-like_dom_sf"/>
</dbReference>
<feature type="compositionally biased region" description="Basic and acidic residues" evidence="2">
    <location>
        <begin position="973"/>
        <end position="988"/>
    </location>
</feature>
<dbReference type="GO" id="GO:0005634">
    <property type="term" value="C:nucleus"/>
    <property type="evidence" value="ECO:0007669"/>
    <property type="project" value="TreeGrafter"/>
</dbReference>
<evidence type="ECO:0000313" key="3">
    <source>
        <dbReference type="EMBL" id="OXA41837.1"/>
    </source>
</evidence>
<feature type="region of interest" description="Disordered" evidence="2">
    <location>
        <begin position="942"/>
        <end position="961"/>
    </location>
</feature>
<dbReference type="CDD" id="cd18672">
    <property type="entry name" value="PIN_FAM120B-like"/>
    <property type="match status" value="1"/>
</dbReference>
<reference evidence="3 4" key="1">
    <citation type="submission" date="2015-12" db="EMBL/GenBank/DDBJ databases">
        <title>The genome of Folsomia candida.</title>
        <authorList>
            <person name="Faddeeva A."/>
            <person name="Derks M.F."/>
            <person name="Anvar Y."/>
            <person name="Smit S."/>
            <person name="Van Straalen N."/>
            <person name="Roelofs D."/>
        </authorList>
    </citation>
    <scope>NUCLEOTIDE SEQUENCE [LARGE SCALE GENOMIC DNA]</scope>
    <source>
        <strain evidence="3 4">VU population</strain>
        <tissue evidence="3">Whole body</tissue>
    </source>
</reference>
<feature type="region of interest" description="Disordered" evidence="2">
    <location>
        <begin position="969"/>
        <end position="1046"/>
    </location>
</feature>
<feature type="compositionally biased region" description="Basic residues" evidence="2">
    <location>
        <begin position="331"/>
        <end position="340"/>
    </location>
</feature>
<feature type="compositionally biased region" description="Polar residues" evidence="2">
    <location>
        <begin position="989"/>
        <end position="1014"/>
    </location>
</feature>
<sequence>MGLNDLQSHFTQNIVNTVESVDLLKVAQTVKTKNRNDRGEQFKVIVDGECCLDRLYGGYFPDWICGGQWNKMEQFLRNFASVIQSSNLDLVICFNGALEPERLEQEWKIKQEETLKFIEEIHRHVTYKKKPPPKCWWVAPAYLRSAVRVTFRALQIRTMSTLEDHHKEIVRFCQKNNFHAIVADDPEYLVFDIPRYFSAQKLKLTFKGSLETVELKLKKVQDDLNLTPEKFHIFTALFGNYLLSESDLTCLYAALGVDSSSKTSLIEKIGEFIRTLESNDTDKVVEKIGKLTCESEPEKSKELCEKLGKCLQYYSDLSIPKAGVTSQKENKKSKGSKASKKSGEQNKVQQKQATPATLSDTNTGTSSVISNNVTDGSLPSDTQKLESGDSSKIFADTTDTEVTTSIPPVVNGSSGGGNGSGDTTSSNETNAKSSLDKLLYRVNSEIENVCITRHKNGLMSPYIYHILKHREIKLPVIIQESKDSKELPKAYELFRPLRQRVYAILFNLHHLHFLAKQRNEKTPPLYVKETYYCPITKGIKTDLVQAVEVGWGVPTVERLWLGDQEECKLKRTRAFLAILKSDKPVMLDPSFVPQQMLVLASVLRYILSTEKKVLRKSDLEAFIAQAFIQEMTDPSIAQDIEVTNLTMRGVHLAHLFMEGVEMSVLTNDACGAPIPYMLFSPWMFFNGKVFSYVLEQQTQGKSLAEICGYKMDLVFSIDQLRLAVTEGVKVQYAQAPNPAPFFGNNGPLLNHILAPPTRQLPYNIPNQMNLHNGGPGSLTQLAAAAAAANSRNRMLGPQSQNPFVLAAAAAAANNGGGGGAGIYGNYPHHPSTSIGGSGIHSRGVPIYRLDNDIPITARQQQAQHQVQQRRGVPPTRGGHLEVGGMVVGSWGANYGGLANPLMNGGRNVRVPMGPGGASTYPNHHHQNIQMNSLFDQMRISGGKAQNNYRPGGGAQNAGWNQRRNYTNHQGKNQVEHDQKKPVNKKADNNIKSGTNNSSSSAKNDATNKPNNSKGVTFKDESQRLETPVVSESSNLSENNKGNTETN</sequence>
<evidence type="ECO:0000256" key="2">
    <source>
        <dbReference type="SAM" id="MobiDB-lite"/>
    </source>
</evidence>
<evidence type="ECO:0000313" key="4">
    <source>
        <dbReference type="Proteomes" id="UP000198287"/>
    </source>
</evidence>
<dbReference type="SUPFAM" id="SSF88723">
    <property type="entry name" value="PIN domain-like"/>
    <property type="match status" value="1"/>
</dbReference>
<organism evidence="3 4">
    <name type="scientific">Folsomia candida</name>
    <name type="common">Springtail</name>
    <dbReference type="NCBI Taxonomy" id="158441"/>
    <lineage>
        <taxon>Eukaryota</taxon>
        <taxon>Metazoa</taxon>
        <taxon>Ecdysozoa</taxon>
        <taxon>Arthropoda</taxon>
        <taxon>Hexapoda</taxon>
        <taxon>Collembola</taxon>
        <taxon>Entomobryomorpha</taxon>
        <taxon>Isotomoidea</taxon>
        <taxon>Isotomidae</taxon>
        <taxon>Proisotominae</taxon>
        <taxon>Folsomia</taxon>
    </lineage>
</organism>
<dbReference type="AlphaFoldDB" id="A0A226DAT5"/>
<feature type="compositionally biased region" description="Polar residues" evidence="2">
    <location>
        <begin position="345"/>
        <end position="382"/>
    </location>
</feature>
<dbReference type="OMA" id="CNDHAHE"/>
<comment type="caution">
    <text evidence="3">The sequence shown here is derived from an EMBL/GenBank/DDBJ whole genome shotgun (WGS) entry which is preliminary data.</text>
</comment>
<proteinExistence type="inferred from homology"/>
<feature type="compositionally biased region" description="Low complexity" evidence="2">
    <location>
        <begin position="1030"/>
        <end position="1039"/>
    </location>
</feature>
<dbReference type="Proteomes" id="UP000198287">
    <property type="component" value="Unassembled WGS sequence"/>
</dbReference>
<dbReference type="InterPro" id="IPR026784">
    <property type="entry name" value="Coact_PPARg"/>
</dbReference>